<reference evidence="1" key="1">
    <citation type="submission" date="2024-09" db="EMBL/GenBank/DDBJ databases">
        <title>Black Yeasts Isolated from many extreme environments.</title>
        <authorList>
            <person name="Coleine C."/>
            <person name="Stajich J.E."/>
            <person name="Selbmann L."/>
        </authorList>
    </citation>
    <scope>NUCLEOTIDE SEQUENCE</scope>
    <source>
        <strain evidence="1">CCFEE 5737</strain>
    </source>
</reference>
<proteinExistence type="predicted"/>
<feature type="non-terminal residue" evidence="1">
    <location>
        <position position="211"/>
    </location>
</feature>
<protein>
    <submittedName>
        <fullName evidence="1">Uncharacterized protein</fullName>
    </submittedName>
</protein>
<dbReference type="Proteomes" id="UP001186974">
    <property type="component" value="Unassembled WGS sequence"/>
</dbReference>
<accession>A0ACC3CUS0</accession>
<comment type="caution">
    <text evidence="1">The sequence shown here is derived from an EMBL/GenBank/DDBJ whole genome shotgun (WGS) entry which is preliminary data.</text>
</comment>
<name>A0ACC3CUS0_9PEZI</name>
<evidence type="ECO:0000313" key="2">
    <source>
        <dbReference type="Proteomes" id="UP001186974"/>
    </source>
</evidence>
<organism evidence="1 2">
    <name type="scientific">Coniosporium uncinatum</name>
    <dbReference type="NCBI Taxonomy" id="93489"/>
    <lineage>
        <taxon>Eukaryota</taxon>
        <taxon>Fungi</taxon>
        <taxon>Dikarya</taxon>
        <taxon>Ascomycota</taxon>
        <taxon>Pezizomycotina</taxon>
        <taxon>Dothideomycetes</taxon>
        <taxon>Dothideomycetes incertae sedis</taxon>
        <taxon>Coniosporium</taxon>
    </lineage>
</organism>
<dbReference type="EMBL" id="JAWDJW010011102">
    <property type="protein sequence ID" value="KAK3045040.1"/>
    <property type="molecule type" value="Genomic_DNA"/>
</dbReference>
<gene>
    <name evidence="1" type="ORF">LTS18_014719</name>
</gene>
<keyword evidence="2" id="KW-1185">Reference proteome</keyword>
<sequence>MREARAAERRGEKPAEKTEKKADAEAEAAARRAEELLKEQQQRDKEAEAEEAYQKTKAQEEPEGKGKEEEPETEEGKDGKEKKKEEQAPPPPHGDKTPWQVFTETLNTEFKKSKEWNDSTKQLASGYESFTQNETLRRARDARDAAATTTGAALSKTGKAIGQSAAWAWDTPVLKAVRAGVNATGRGIDTVTKPVRETEAYKNITKTIDDG</sequence>
<evidence type="ECO:0000313" key="1">
    <source>
        <dbReference type="EMBL" id="KAK3045040.1"/>
    </source>
</evidence>